<evidence type="ECO:0000313" key="9">
    <source>
        <dbReference type="EMBL" id="MBH0238032.1"/>
    </source>
</evidence>
<evidence type="ECO:0000256" key="2">
    <source>
        <dbReference type="ARBA" id="ARBA00022491"/>
    </source>
</evidence>
<keyword evidence="8" id="KW-0963">Cytoplasm</keyword>
<keyword evidence="3 7" id="KW-0862">Zinc</keyword>
<dbReference type="Pfam" id="PF01475">
    <property type="entry name" value="FUR"/>
    <property type="match status" value="1"/>
</dbReference>
<keyword evidence="10" id="KW-1185">Reference proteome</keyword>
<dbReference type="InterPro" id="IPR002481">
    <property type="entry name" value="FUR"/>
</dbReference>
<dbReference type="PANTHER" id="PTHR33202:SF6">
    <property type="entry name" value="ZINC UPTAKE REGULATION PROTEIN"/>
    <property type="match status" value="1"/>
</dbReference>
<keyword evidence="2 8" id="KW-0678">Repressor</keyword>
<feature type="binding site" evidence="7">
    <location>
        <position position="95"/>
    </location>
    <ligand>
        <name>Zn(2+)</name>
        <dbReference type="ChEBI" id="CHEBI:29105"/>
    </ligand>
</feature>
<evidence type="ECO:0000256" key="7">
    <source>
        <dbReference type="PIRSR" id="PIRSR602481-1"/>
    </source>
</evidence>
<feature type="binding site" evidence="7">
    <location>
        <position position="98"/>
    </location>
    <ligand>
        <name>Zn(2+)</name>
        <dbReference type="ChEBI" id="CHEBI:29105"/>
    </ligand>
</feature>
<dbReference type="GO" id="GO:1900376">
    <property type="term" value="P:regulation of secondary metabolite biosynthetic process"/>
    <property type="evidence" value="ECO:0007669"/>
    <property type="project" value="TreeGrafter"/>
</dbReference>
<protein>
    <recommendedName>
        <fullName evidence="8">Ferric uptake regulation protein</fullName>
    </recommendedName>
</protein>
<evidence type="ECO:0000256" key="5">
    <source>
        <dbReference type="ARBA" id="ARBA00023125"/>
    </source>
</evidence>
<keyword evidence="7 8" id="KW-0479">Metal-binding</keyword>
<feature type="binding site" evidence="7">
    <location>
        <position position="138"/>
    </location>
    <ligand>
        <name>Zn(2+)</name>
        <dbReference type="ChEBI" id="CHEBI:29105"/>
    </ligand>
</feature>
<dbReference type="Gene3D" id="3.30.1490.190">
    <property type="match status" value="1"/>
</dbReference>
<accession>A0A931I1F1</accession>
<gene>
    <name evidence="8" type="primary">fur</name>
    <name evidence="9" type="ORF">I5731_09390</name>
</gene>
<comment type="subcellular location">
    <subcellularLocation>
        <location evidence="8">Cytoplasm</location>
    </subcellularLocation>
</comment>
<evidence type="ECO:0000256" key="1">
    <source>
        <dbReference type="ARBA" id="ARBA00007957"/>
    </source>
</evidence>
<dbReference type="CDD" id="cd07153">
    <property type="entry name" value="Fur_like"/>
    <property type="match status" value="1"/>
</dbReference>
<dbReference type="Gene3D" id="1.10.10.10">
    <property type="entry name" value="Winged helix-like DNA-binding domain superfamily/Winged helix DNA-binding domain"/>
    <property type="match status" value="1"/>
</dbReference>
<dbReference type="GO" id="GO:0008270">
    <property type="term" value="F:zinc ion binding"/>
    <property type="evidence" value="ECO:0007669"/>
    <property type="project" value="TreeGrafter"/>
</dbReference>
<dbReference type="InterPro" id="IPR036388">
    <property type="entry name" value="WH-like_DNA-bd_sf"/>
</dbReference>
<reference evidence="9" key="1">
    <citation type="submission" date="2020-12" db="EMBL/GenBank/DDBJ databases">
        <title>Methylobrevis albus sp. nov., isolated from fresh water lack sediment.</title>
        <authorList>
            <person name="Zou Q."/>
        </authorList>
    </citation>
    <scope>NUCLEOTIDE SEQUENCE</scope>
    <source>
        <strain evidence="9">L22</strain>
    </source>
</reference>
<name>A0A931I1F1_9HYPH</name>
<dbReference type="GO" id="GO:0045892">
    <property type="term" value="P:negative regulation of DNA-templated transcription"/>
    <property type="evidence" value="ECO:0007669"/>
    <property type="project" value="TreeGrafter"/>
</dbReference>
<dbReference type="InterPro" id="IPR036390">
    <property type="entry name" value="WH_DNA-bd_sf"/>
</dbReference>
<dbReference type="PANTHER" id="PTHR33202">
    <property type="entry name" value="ZINC UPTAKE REGULATION PROTEIN"/>
    <property type="match status" value="1"/>
</dbReference>
<dbReference type="SUPFAM" id="SSF46785">
    <property type="entry name" value="Winged helix' DNA-binding domain"/>
    <property type="match status" value="1"/>
</dbReference>
<comment type="cofactor">
    <cofactor evidence="7">
        <name>Zn(2+)</name>
        <dbReference type="ChEBI" id="CHEBI:29105"/>
    </cofactor>
    <text evidence="7">Binds 1 zinc ion per subunit.</text>
</comment>
<dbReference type="GO" id="GO:0000976">
    <property type="term" value="F:transcription cis-regulatory region binding"/>
    <property type="evidence" value="ECO:0007669"/>
    <property type="project" value="TreeGrafter"/>
</dbReference>
<keyword evidence="8" id="KW-0408">Iron</keyword>
<keyword evidence="4 8" id="KW-0805">Transcription regulation</keyword>
<evidence type="ECO:0000256" key="6">
    <source>
        <dbReference type="ARBA" id="ARBA00023163"/>
    </source>
</evidence>
<sequence length="154" mass="16611">MARVEQTCATRGLKMTAPRRDVLDVLLADHVPMSAYEIIDRMAVRGRRPSPISVYRALDFLIGNGFAHRIESRNAFLACSHEHGPGDPAVVFLLCESCNVAEEAEPAELLAIIEHIAAGTGFLPSSAVLELRGRCRRCREAEGDAATPAAQTAG</sequence>
<dbReference type="AlphaFoldDB" id="A0A931I1F1"/>
<dbReference type="EMBL" id="JADZLT010000049">
    <property type="protein sequence ID" value="MBH0238032.1"/>
    <property type="molecule type" value="Genomic_DNA"/>
</dbReference>
<dbReference type="GO" id="GO:0003700">
    <property type="term" value="F:DNA-binding transcription factor activity"/>
    <property type="evidence" value="ECO:0007669"/>
    <property type="project" value="UniProtKB-UniRule"/>
</dbReference>
<evidence type="ECO:0000256" key="4">
    <source>
        <dbReference type="ARBA" id="ARBA00023015"/>
    </source>
</evidence>
<comment type="caution">
    <text evidence="9">The sequence shown here is derived from an EMBL/GenBank/DDBJ whole genome shotgun (WGS) entry which is preliminary data.</text>
</comment>
<evidence type="ECO:0000256" key="3">
    <source>
        <dbReference type="ARBA" id="ARBA00022833"/>
    </source>
</evidence>
<feature type="binding site" evidence="7">
    <location>
        <position position="135"/>
    </location>
    <ligand>
        <name>Zn(2+)</name>
        <dbReference type="ChEBI" id="CHEBI:29105"/>
    </ligand>
</feature>
<comment type="subunit">
    <text evidence="8">Homodimer.</text>
</comment>
<keyword evidence="5 8" id="KW-0238">DNA-binding</keyword>
<comment type="similarity">
    <text evidence="1 8">Belongs to the Fur family.</text>
</comment>
<proteinExistence type="inferred from homology"/>
<dbReference type="GO" id="GO:0005829">
    <property type="term" value="C:cytosol"/>
    <property type="evidence" value="ECO:0007669"/>
    <property type="project" value="TreeGrafter"/>
</dbReference>
<evidence type="ECO:0000256" key="8">
    <source>
        <dbReference type="RuleBase" id="RU364037"/>
    </source>
</evidence>
<dbReference type="Proteomes" id="UP000631694">
    <property type="component" value="Unassembled WGS sequence"/>
</dbReference>
<organism evidence="9 10">
    <name type="scientific">Methylobrevis albus</name>
    <dbReference type="NCBI Taxonomy" id="2793297"/>
    <lineage>
        <taxon>Bacteria</taxon>
        <taxon>Pseudomonadati</taxon>
        <taxon>Pseudomonadota</taxon>
        <taxon>Alphaproteobacteria</taxon>
        <taxon>Hyphomicrobiales</taxon>
        <taxon>Pleomorphomonadaceae</taxon>
        <taxon>Methylobrevis</taxon>
    </lineage>
</organism>
<evidence type="ECO:0000313" key="10">
    <source>
        <dbReference type="Proteomes" id="UP000631694"/>
    </source>
</evidence>
<dbReference type="InterPro" id="IPR043135">
    <property type="entry name" value="Fur_C"/>
</dbReference>
<keyword evidence="6 8" id="KW-0804">Transcription</keyword>